<evidence type="ECO:0000313" key="13">
    <source>
        <dbReference type="EMBL" id="SDO94623.1"/>
    </source>
</evidence>
<name>A0A1H0NPQ2_STREI</name>
<evidence type="ECO:0000256" key="9">
    <source>
        <dbReference type="ARBA" id="ARBA00031665"/>
    </source>
</evidence>
<dbReference type="PRINTS" id="PR00737">
    <property type="entry name" value="GLHYDRLASE16"/>
</dbReference>
<dbReference type="InterPro" id="IPR013320">
    <property type="entry name" value="ConA-like_dom_sf"/>
</dbReference>
<dbReference type="EC" id="3.2.1.73" evidence="3"/>
<organism evidence="13 14">
    <name type="scientific">Streptococcus equinus</name>
    <name type="common">Streptococcus bovis</name>
    <dbReference type="NCBI Taxonomy" id="1335"/>
    <lineage>
        <taxon>Bacteria</taxon>
        <taxon>Bacillati</taxon>
        <taxon>Bacillota</taxon>
        <taxon>Bacilli</taxon>
        <taxon>Lactobacillales</taxon>
        <taxon>Streptococcaceae</taxon>
        <taxon>Streptococcus</taxon>
    </lineage>
</organism>
<dbReference type="CDD" id="cd02175">
    <property type="entry name" value="GH16_lichenase"/>
    <property type="match status" value="1"/>
</dbReference>
<evidence type="ECO:0000256" key="8">
    <source>
        <dbReference type="ARBA" id="ARBA00029771"/>
    </source>
</evidence>
<evidence type="ECO:0000256" key="11">
    <source>
        <dbReference type="SAM" id="SignalP"/>
    </source>
</evidence>
<dbReference type="PANTHER" id="PTHR31062">
    <property type="entry name" value="XYLOGLUCAN ENDOTRANSGLUCOSYLASE/HYDROLASE PROTEIN 8-RELATED"/>
    <property type="match status" value="1"/>
</dbReference>
<dbReference type="Pfam" id="PF00722">
    <property type="entry name" value="Glyco_hydro_16"/>
    <property type="match status" value="1"/>
</dbReference>
<evidence type="ECO:0000256" key="4">
    <source>
        <dbReference type="ARBA" id="ARBA00014569"/>
    </source>
</evidence>
<keyword evidence="11" id="KW-0732">Signal</keyword>
<keyword evidence="5 13" id="KW-0378">Hydrolase</keyword>
<feature type="domain" description="GH16" evidence="12">
    <location>
        <begin position="35"/>
        <end position="240"/>
    </location>
</feature>
<dbReference type="NCBIfam" id="NF047856">
    <property type="entry name" value="BGlucanaseBglS"/>
    <property type="match status" value="1"/>
</dbReference>
<dbReference type="EMBL" id="FNJK01000003">
    <property type="protein sequence ID" value="SDO94623.1"/>
    <property type="molecule type" value="Genomic_DNA"/>
</dbReference>
<dbReference type="InterPro" id="IPR008263">
    <property type="entry name" value="GH16_AS"/>
</dbReference>
<comment type="catalytic activity">
    <reaction evidence="1">
        <text>Hydrolysis of (1-&gt;4)-beta-D-glucosidic linkages in beta-D-glucans containing (1-&gt;3)- and (1-&gt;4)-bonds.</text>
        <dbReference type="EC" id="3.2.1.73"/>
    </reaction>
</comment>
<evidence type="ECO:0000259" key="12">
    <source>
        <dbReference type="PROSITE" id="PS51762"/>
    </source>
</evidence>
<evidence type="ECO:0000256" key="7">
    <source>
        <dbReference type="ARBA" id="ARBA00029722"/>
    </source>
</evidence>
<keyword evidence="6" id="KW-0326">Glycosidase</keyword>
<dbReference type="GO" id="GO:0042972">
    <property type="term" value="F:licheninase activity"/>
    <property type="evidence" value="ECO:0007669"/>
    <property type="project" value="UniProtKB-EC"/>
</dbReference>
<feature type="chain" id="PRO_5010238101" description="Beta-glucanase" evidence="11">
    <location>
        <begin position="24"/>
        <end position="240"/>
    </location>
</feature>
<evidence type="ECO:0000256" key="6">
    <source>
        <dbReference type="ARBA" id="ARBA00023295"/>
    </source>
</evidence>
<dbReference type="InterPro" id="IPR008264">
    <property type="entry name" value="Beta_glucanase"/>
</dbReference>
<evidence type="ECO:0000256" key="10">
    <source>
        <dbReference type="PIRSR" id="PIRSR608264-1"/>
    </source>
</evidence>
<dbReference type="PROSITE" id="PS51762">
    <property type="entry name" value="GH16_2"/>
    <property type="match status" value="1"/>
</dbReference>
<dbReference type="PROSITE" id="PS01034">
    <property type="entry name" value="GH16_1"/>
    <property type="match status" value="1"/>
</dbReference>
<accession>A0A1H0NPQ2</accession>
<dbReference type="OrthoDB" id="9809583at2"/>
<dbReference type="GO" id="GO:0005975">
    <property type="term" value="P:carbohydrate metabolic process"/>
    <property type="evidence" value="ECO:0007669"/>
    <property type="project" value="InterPro"/>
</dbReference>
<feature type="active site" description="Proton donor" evidence="10">
    <location>
        <position position="131"/>
    </location>
</feature>
<dbReference type="RefSeq" id="WP_074482395.1">
    <property type="nucleotide sequence ID" value="NZ_FNJK01000003.1"/>
</dbReference>
<sequence>MWKKVSCLIALLLAFFGIQQSVAAQSTYHYSSELNYYDGNTMELRNGSNGSMFNCNFVPENVGFNNGLMSLKIDSDGHGGYTGGEWRSKDRFGYGLYQVNMKPIKNPGVVSSFFTYTGPSEGNPWDEIDIEFLGKDTTKVQFNYFTNGRGQNDEHVHLHNLGFDASQGFHTYGFDWEADHITWYVDGNAVYTAYNDIPNTPGKIMMNAWPGKNVDAWLAPYNGKTPLYANYDWISYDKFN</sequence>
<dbReference type="Proteomes" id="UP000183816">
    <property type="component" value="Unassembled WGS sequence"/>
</dbReference>
<dbReference type="InterPro" id="IPR000757">
    <property type="entry name" value="Beta-glucanase-like"/>
</dbReference>
<reference evidence="13 14" key="1">
    <citation type="submission" date="2016-10" db="EMBL/GenBank/DDBJ databases">
        <authorList>
            <person name="de Groot N.N."/>
        </authorList>
    </citation>
    <scope>NUCLEOTIDE SEQUENCE [LARGE SCALE GENOMIC DNA]</scope>
    <source>
        <strain evidence="13 14">Sb04</strain>
    </source>
</reference>
<dbReference type="Gene3D" id="2.60.120.200">
    <property type="match status" value="1"/>
</dbReference>
<dbReference type="AlphaFoldDB" id="A0A1H0NPQ2"/>
<evidence type="ECO:0000256" key="1">
    <source>
        <dbReference type="ARBA" id="ARBA00000481"/>
    </source>
</evidence>
<feature type="active site" description="Nucleophile" evidence="10">
    <location>
        <position position="127"/>
    </location>
</feature>
<evidence type="ECO:0000256" key="5">
    <source>
        <dbReference type="ARBA" id="ARBA00022801"/>
    </source>
</evidence>
<evidence type="ECO:0000256" key="2">
    <source>
        <dbReference type="ARBA" id="ARBA00006865"/>
    </source>
</evidence>
<comment type="similarity">
    <text evidence="2">Belongs to the glycosyl hydrolase 16 family.</text>
</comment>
<dbReference type="SUPFAM" id="SSF49899">
    <property type="entry name" value="Concanavalin A-like lectins/glucanases"/>
    <property type="match status" value="1"/>
</dbReference>
<feature type="signal peptide" evidence="11">
    <location>
        <begin position="1"/>
        <end position="23"/>
    </location>
</feature>
<gene>
    <name evidence="13" type="ORF">SAMN05216347_103180</name>
</gene>
<protein>
    <recommendedName>
        <fullName evidence="4">Beta-glucanase</fullName>
        <ecNumber evidence="3">3.2.1.73</ecNumber>
    </recommendedName>
    <alternativeName>
        <fullName evidence="9">1,3-1,4-beta-D-glucan 4-glucanohydrolase</fullName>
    </alternativeName>
    <alternativeName>
        <fullName evidence="8">Endo-beta-1,3-1,4 glucanase</fullName>
    </alternativeName>
    <alternativeName>
        <fullName evidence="7">Lichenase</fullName>
    </alternativeName>
</protein>
<evidence type="ECO:0000256" key="3">
    <source>
        <dbReference type="ARBA" id="ARBA00012690"/>
    </source>
</evidence>
<proteinExistence type="inferred from homology"/>
<evidence type="ECO:0000313" key="14">
    <source>
        <dbReference type="Proteomes" id="UP000183816"/>
    </source>
</evidence>
<dbReference type="InterPro" id="IPR044791">
    <property type="entry name" value="Beta-glucanase/XTH"/>
</dbReference>